<dbReference type="SUPFAM" id="SSF47413">
    <property type="entry name" value="lambda repressor-like DNA-binding domains"/>
    <property type="match status" value="1"/>
</dbReference>
<accession>A0ABV1KB68</accession>
<dbReference type="Pfam" id="PF13377">
    <property type="entry name" value="Peripla_BP_3"/>
    <property type="match status" value="1"/>
</dbReference>
<evidence type="ECO:0000313" key="6">
    <source>
        <dbReference type="Proteomes" id="UP001494902"/>
    </source>
</evidence>
<keyword evidence="2 5" id="KW-0238">DNA-binding</keyword>
<protein>
    <submittedName>
        <fullName evidence="5">LacI family DNA-binding transcriptional regulator</fullName>
    </submittedName>
</protein>
<keyword evidence="1" id="KW-0805">Transcription regulation</keyword>
<organism evidence="5 6">
    <name type="scientific">Pseudonocardia nematodicida</name>
    <dbReference type="NCBI Taxonomy" id="1206997"/>
    <lineage>
        <taxon>Bacteria</taxon>
        <taxon>Bacillati</taxon>
        <taxon>Actinomycetota</taxon>
        <taxon>Actinomycetes</taxon>
        <taxon>Pseudonocardiales</taxon>
        <taxon>Pseudonocardiaceae</taxon>
        <taxon>Pseudonocardia</taxon>
    </lineage>
</organism>
<dbReference type="Pfam" id="PF00356">
    <property type="entry name" value="LacI"/>
    <property type="match status" value="1"/>
</dbReference>
<dbReference type="EMBL" id="JBEDNQ010000005">
    <property type="protein sequence ID" value="MEQ3551406.1"/>
    <property type="molecule type" value="Genomic_DNA"/>
</dbReference>
<dbReference type="RefSeq" id="WP_349298486.1">
    <property type="nucleotide sequence ID" value="NZ_JBEDNQ010000005.1"/>
</dbReference>
<feature type="domain" description="HTH lacI-type" evidence="4">
    <location>
        <begin position="5"/>
        <end position="49"/>
    </location>
</feature>
<dbReference type="PANTHER" id="PTHR30146">
    <property type="entry name" value="LACI-RELATED TRANSCRIPTIONAL REPRESSOR"/>
    <property type="match status" value="1"/>
</dbReference>
<keyword evidence="3" id="KW-0804">Transcription</keyword>
<evidence type="ECO:0000313" key="5">
    <source>
        <dbReference type="EMBL" id="MEQ3551406.1"/>
    </source>
</evidence>
<name>A0ABV1KB68_9PSEU</name>
<reference evidence="5 6" key="1">
    <citation type="submission" date="2024-03" db="EMBL/GenBank/DDBJ databases">
        <title>Draft genome sequence of Pseudonocardia nematodicida JCM 31783.</title>
        <authorList>
            <person name="Butdee W."/>
            <person name="Duangmal K."/>
        </authorList>
    </citation>
    <scope>NUCLEOTIDE SEQUENCE [LARGE SCALE GENOMIC DNA]</scope>
    <source>
        <strain evidence="5 6">JCM 31783</strain>
    </source>
</reference>
<dbReference type="GO" id="GO:0003677">
    <property type="term" value="F:DNA binding"/>
    <property type="evidence" value="ECO:0007669"/>
    <property type="project" value="UniProtKB-KW"/>
</dbReference>
<gene>
    <name evidence="5" type="ORF">WIS52_13090</name>
</gene>
<keyword evidence="6" id="KW-1185">Reference proteome</keyword>
<evidence type="ECO:0000256" key="2">
    <source>
        <dbReference type="ARBA" id="ARBA00023125"/>
    </source>
</evidence>
<dbReference type="InterPro" id="IPR000843">
    <property type="entry name" value="HTH_LacI"/>
</dbReference>
<evidence type="ECO:0000259" key="4">
    <source>
        <dbReference type="PROSITE" id="PS50932"/>
    </source>
</evidence>
<dbReference type="InterPro" id="IPR046335">
    <property type="entry name" value="LacI/GalR-like_sensor"/>
</dbReference>
<dbReference type="InterPro" id="IPR010982">
    <property type="entry name" value="Lambda_DNA-bd_dom_sf"/>
</dbReference>
<dbReference type="SMART" id="SM00354">
    <property type="entry name" value="HTH_LACI"/>
    <property type="match status" value="1"/>
</dbReference>
<proteinExistence type="predicted"/>
<dbReference type="PANTHER" id="PTHR30146:SF138">
    <property type="entry name" value="TRANSCRIPTIONAL REGULATORY PROTEIN"/>
    <property type="match status" value="1"/>
</dbReference>
<dbReference type="Proteomes" id="UP001494902">
    <property type="component" value="Unassembled WGS sequence"/>
</dbReference>
<evidence type="ECO:0000256" key="1">
    <source>
        <dbReference type="ARBA" id="ARBA00023015"/>
    </source>
</evidence>
<dbReference type="CDD" id="cd06267">
    <property type="entry name" value="PBP1_LacI_sugar_binding-like"/>
    <property type="match status" value="1"/>
</dbReference>
<dbReference type="PROSITE" id="PS50932">
    <property type="entry name" value="HTH_LACI_2"/>
    <property type="match status" value="1"/>
</dbReference>
<comment type="caution">
    <text evidence="5">The sequence shown here is derived from an EMBL/GenBank/DDBJ whole genome shotgun (WGS) entry which is preliminary data.</text>
</comment>
<sequence>MTTKPTIYDVAAAAGVAPSTVSRALARPGQVSTATAERVRRAAEELGYRSFAVGAPGGSATTGIVLLVTSDITNPFAFELIHGAEDVAFGAGLAIAVADSQESGQRERASVERALSTVDAVVLASSRMPDSAIRVIAKQRPTVVLNRVVRDVVSVSVDYTDAASRAVTHLRDLGHDAAEYLAGPTASWADGARWRALLEASRAAGVHLRRTGPTVPTVEGGTRAVESRAGRPPTAVVTFNDQVAVGAMRGFAAGSLSVPGDVSVVGFDDTVLARLVVPGLTTIASPLREMGGRALESVVSLLAGTLPGPSVPMPAELVVRESTGPRRARMAR</sequence>
<dbReference type="Gene3D" id="3.40.50.2300">
    <property type="match status" value="2"/>
</dbReference>
<dbReference type="CDD" id="cd01392">
    <property type="entry name" value="HTH_LacI"/>
    <property type="match status" value="1"/>
</dbReference>
<dbReference type="SUPFAM" id="SSF53822">
    <property type="entry name" value="Periplasmic binding protein-like I"/>
    <property type="match status" value="1"/>
</dbReference>
<evidence type="ECO:0000256" key="3">
    <source>
        <dbReference type="ARBA" id="ARBA00023163"/>
    </source>
</evidence>
<dbReference type="InterPro" id="IPR028082">
    <property type="entry name" value="Peripla_BP_I"/>
</dbReference>
<dbReference type="Gene3D" id="1.10.260.40">
    <property type="entry name" value="lambda repressor-like DNA-binding domains"/>
    <property type="match status" value="1"/>
</dbReference>